<evidence type="ECO:0000313" key="3">
    <source>
        <dbReference type="Proteomes" id="UP000622890"/>
    </source>
</evidence>
<name>A0A934T0H7_9BURK</name>
<proteinExistence type="predicted"/>
<accession>A0A934T0H7</accession>
<evidence type="ECO:0000313" key="2">
    <source>
        <dbReference type="EMBL" id="MBK4736517.1"/>
    </source>
</evidence>
<dbReference type="InterPro" id="IPR029058">
    <property type="entry name" value="AB_hydrolase_fold"/>
</dbReference>
<dbReference type="Proteomes" id="UP000622890">
    <property type="component" value="Unassembled WGS sequence"/>
</dbReference>
<protein>
    <submittedName>
        <fullName evidence="2">Dienelactone hydrolase family protein</fullName>
    </submittedName>
</protein>
<dbReference type="AlphaFoldDB" id="A0A934T0H7"/>
<dbReference type="PROSITE" id="PS51318">
    <property type="entry name" value="TAT"/>
    <property type="match status" value="1"/>
</dbReference>
<reference evidence="2" key="1">
    <citation type="submission" date="2021-01" db="EMBL/GenBank/DDBJ databases">
        <title>Genome sequence of strain Noviherbaspirillum sp. DKR-6.</title>
        <authorList>
            <person name="Chaudhary D.K."/>
        </authorList>
    </citation>
    <scope>NUCLEOTIDE SEQUENCE</scope>
    <source>
        <strain evidence="2">DKR-6</strain>
    </source>
</reference>
<dbReference type="PANTHER" id="PTHR46623">
    <property type="entry name" value="CARBOXYMETHYLENEBUTENOLIDASE-RELATED"/>
    <property type="match status" value="1"/>
</dbReference>
<dbReference type="GO" id="GO:0016787">
    <property type="term" value="F:hydrolase activity"/>
    <property type="evidence" value="ECO:0007669"/>
    <property type="project" value="UniProtKB-KW"/>
</dbReference>
<keyword evidence="3" id="KW-1185">Reference proteome</keyword>
<dbReference type="Pfam" id="PF01738">
    <property type="entry name" value="DLH"/>
    <property type="match status" value="1"/>
</dbReference>
<keyword evidence="2" id="KW-0378">Hydrolase</keyword>
<dbReference type="InterPro" id="IPR006311">
    <property type="entry name" value="TAT_signal"/>
</dbReference>
<dbReference type="InterPro" id="IPR051049">
    <property type="entry name" value="Dienelactone_hydrolase-like"/>
</dbReference>
<dbReference type="InterPro" id="IPR002925">
    <property type="entry name" value="Dienelactn_hydro"/>
</dbReference>
<comment type="caution">
    <text evidence="2">The sequence shown here is derived from an EMBL/GenBank/DDBJ whole genome shotgun (WGS) entry which is preliminary data.</text>
</comment>
<organism evidence="2 3">
    <name type="scientific">Noviherbaspirillum pedocola</name>
    <dbReference type="NCBI Taxonomy" id="2801341"/>
    <lineage>
        <taxon>Bacteria</taxon>
        <taxon>Pseudomonadati</taxon>
        <taxon>Pseudomonadota</taxon>
        <taxon>Betaproteobacteria</taxon>
        <taxon>Burkholderiales</taxon>
        <taxon>Oxalobacteraceae</taxon>
        <taxon>Noviherbaspirillum</taxon>
    </lineage>
</organism>
<feature type="domain" description="Dienelactone hydrolase" evidence="1">
    <location>
        <begin position="69"/>
        <end position="291"/>
    </location>
</feature>
<dbReference type="SUPFAM" id="SSF53474">
    <property type="entry name" value="alpha/beta-Hydrolases"/>
    <property type="match status" value="1"/>
</dbReference>
<dbReference type="RefSeq" id="WP_200594060.1">
    <property type="nucleotide sequence ID" value="NZ_JAEPBG010000008.1"/>
</dbReference>
<dbReference type="EMBL" id="JAEPBG010000008">
    <property type="protein sequence ID" value="MBK4736517.1"/>
    <property type="molecule type" value="Genomic_DNA"/>
</dbReference>
<gene>
    <name evidence="2" type="ORF">JJB74_17980</name>
</gene>
<dbReference type="Gene3D" id="3.40.50.1820">
    <property type="entry name" value="alpha/beta hydrolase"/>
    <property type="match status" value="1"/>
</dbReference>
<sequence length="294" mass="31314">MQSIKQEIDSLVPPTSFSDGLVRRDFLKAALGAGIAAAALPARSATMIATDANGLTAGTVSIPAGDRDIPAYLAQPEGKTGLPVILVVSEIFGVHHYIADVARRFAKAGYLALAPDLFVRQGDPNAYASVGELVKNLIAKVPDAQVMKDLDACAAWAGTHGGDANRLGINGFCWGGRIVWLYAAHNPKLKAGVSWYGRLVNDKTPATPTEPLDLVADIKAPVLGLYGVRDAGIPVATVEDMRLKLQRAGKESDFVIYPDAGHGFHADYRPGYVKEDAEDGWKRALEWFGKHGVG</sequence>
<evidence type="ECO:0000259" key="1">
    <source>
        <dbReference type="Pfam" id="PF01738"/>
    </source>
</evidence>
<dbReference type="PANTHER" id="PTHR46623:SF6">
    <property type="entry name" value="ALPHA_BETA-HYDROLASES SUPERFAMILY PROTEIN"/>
    <property type="match status" value="1"/>
</dbReference>